<feature type="transmembrane region" description="Helical" evidence="1">
    <location>
        <begin position="170"/>
        <end position="187"/>
    </location>
</feature>
<feature type="transmembrane region" description="Helical" evidence="1">
    <location>
        <begin position="95"/>
        <end position="115"/>
    </location>
</feature>
<dbReference type="RefSeq" id="WP_379855879.1">
    <property type="nucleotide sequence ID" value="NZ_JBHZPZ010000021.1"/>
</dbReference>
<dbReference type="Proteomes" id="UP001600109">
    <property type="component" value="Unassembled WGS sequence"/>
</dbReference>
<evidence type="ECO:0000313" key="3">
    <source>
        <dbReference type="Proteomes" id="UP001600109"/>
    </source>
</evidence>
<keyword evidence="1" id="KW-1133">Transmembrane helix</keyword>
<feature type="transmembrane region" description="Helical" evidence="1">
    <location>
        <begin position="65"/>
        <end position="89"/>
    </location>
</feature>
<comment type="caution">
    <text evidence="2">The sequence shown here is derived from an EMBL/GenBank/DDBJ whole genome shotgun (WGS) entry which is preliminary data.</text>
</comment>
<keyword evidence="3" id="KW-1185">Reference proteome</keyword>
<keyword evidence="1" id="KW-0812">Transmembrane</keyword>
<sequence>MKKIKLQQRYLPFSILLVSIYSILPSIEYKAGSQIFNPAVSWILQIFILFAFYKGKEYFVNQSQTSLLLIVKLYLFWNVLSILRGFFVAETYWDWKGLTVNGLALTTPIVVYVATNESLLQFILRFYVKYTLPLFIFFYFLISTDAYGFYLVPISFLALFLPVIKTPWKWIVFSICLFVIFVDFGARSNVIKFGLPIGLSFIYYFRFILSNKFFEFIRKMLFVAPLILFLLAVNGIFNVFNMDEYIKGNYVEKKRDERGQMIEDKLTADTRTFLYVEVLKTAVEYDSWLIGRSPARGNKSEWFGEEDMNKRGERLTNEVAILNVFTWTGIVGVLLYFLIFYRASNIAINQSNNIFSKILGLFVAFRWLYAWVEDVNIFNLTTFFLWIMIGLCFSKSFRYMSDKEVAFWVRGIFEKKNANKKRIITKII</sequence>
<organism evidence="2 3">
    <name type="scientific">Flavobacterium xylosi</name>
    <dbReference type="NCBI Taxonomy" id="3230415"/>
    <lineage>
        <taxon>Bacteria</taxon>
        <taxon>Pseudomonadati</taxon>
        <taxon>Bacteroidota</taxon>
        <taxon>Flavobacteriia</taxon>
        <taxon>Flavobacteriales</taxon>
        <taxon>Flavobacteriaceae</taxon>
        <taxon>Flavobacterium</taxon>
    </lineage>
</organism>
<feature type="transmembrane region" description="Helical" evidence="1">
    <location>
        <begin position="12"/>
        <end position="29"/>
    </location>
</feature>
<feature type="transmembrane region" description="Helical" evidence="1">
    <location>
        <begin position="377"/>
        <end position="394"/>
    </location>
</feature>
<accession>A0ABW6HZ26</accession>
<dbReference type="EMBL" id="JBHZPZ010000021">
    <property type="protein sequence ID" value="MFE3869271.1"/>
    <property type="molecule type" value="Genomic_DNA"/>
</dbReference>
<feature type="transmembrane region" description="Helical" evidence="1">
    <location>
        <begin position="193"/>
        <end position="209"/>
    </location>
</feature>
<evidence type="ECO:0000313" key="2">
    <source>
        <dbReference type="EMBL" id="MFE3869271.1"/>
    </source>
</evidence>
<evidence type="ECO:0008006" key="4">
    <source>
        <dbReference type="Google" id="ProtNLM"/>
    </source>
</evidence>
<gene>
    <name evidence="2" type="ORF">ACFX5E_14495</name>
</gene>
<name>A0ABW6HZ26_9FLAO</name>
<feature type="transmembrane region" description="Helical" evidence="1">
    <location>
        <begin position="221"/>
        <end position="240"/>
    </location>
</feature>
<feature type="transmembrane region" description="Helical" evidence="1">
    <location>
        <begin position="320"/>
        <end position="341"/>
    </location>
</feature>
<proteinExistence type="predicted"/>
<evidence type="ECO:0000256" key="1">
    <source>
        <dbReference type="SAM" id="Phobius"/>
    </source>
</evidence>
<protein>
    <recommendedName>
        <fullName evidence="4">O-antigen ligase domain-containing protein</fullName>
    </recommendedName>
</protein>
<keyword evidence="1" id="KW-0472">Membrane</keyword>
<reference evidence="2 3" key="1">
    <citation type="submission" date="2024-06" db="EMBL/GenBank/DDBJ databases">
        <title>Flavobacterium spp. isolated from glacier.</title>
        <authorList>
            <person name="Han D."/>
        </authorList>
    </citation>
    <scope>NUCLEOTIDE SEQUENCE [LARGE SCALE GENOMIC DNA]</scope>
    <source>
        <strain evidence="2 3">LS2P90</strain>
    </source>
</reference>
<feature type="transmembrane region" description="Helical" evidence="1">
    <location>
        <begin position="35"/>
        <end position="53"/>
    </location>
</feature>